<dbReference type="PANTHER" id="PTHR43415">
    <property type="entry name" value="SPERMIDINE N(1)-ACETYLTRANSFERASE"/>
    <property type="match status" value="1"/>
</dbReference>
<proteinExistence type="predicted"/>
<name>A0A9X4KVI3_9BACL</name>
<sequence length="187" mass="22427">MKHVRLERERFASGDYALRPIFLEDMVAIRIWRNDQMEVLRQARPLSEADQQAYYHNRILPSYERQNTDIILFCFEHEGSLIGYGGLTNLDWTNMRGEISFLMRTDRSDRTESEQYRRDFTAFLELVKAIAFEELHLHRIYTETFNIRDFHIRVLERCGFVSEGRMRDHVYLQGRFVDSLIHGCIKE</sequence>
<evidence type="ECO:0000313" key="1">
    <source>
        <dbReference type="EMBL" id="MDG0811890.1"/>
    </source>
</evidence>
<dbReference type="Pfam" id="PF13420">
    <property type="entry name" value="Acetyltransf_4"/>
    <property type="match status" value="1"/>
</dbReference>
<gene>
    <name evidence="1" type="ORF">OMP40_22840</name>
</gene>
<evidence type="ECO:0000313" key="2">
    <source>
        <dbReference type="Proteomes" id="UP001153404"/>
    </source>
</evidence>
<reference evidence="1" key="1">
    <citation type="submission" date="2022-10" db="EMBL/GenBank/DDBJ databases">
        <title>Comparative genomic analysis of Cohnella hashimotonis sp. nov., isolated from the International Space Station.</title>
        <authorList>
            <person name="Simpson A."/>
            <person name="Venkateswaran K."/>
        </authorList>
    </citation>
    <scope>NUCLEOTIDE SEQUENCE</scope>
    <source>
        <strain evidence="1">DSM 28161</strain>
    </source>
</reference>
<protein>
    <submittedName>
        <fullName evidence="1">GNAT family N-acetyltransferase</fullName>
    </submittedName>
</protein>
<dbReference type="InterPro" id="IPR016181">
    <property type="entry name" value="Acyl_CoA_acyltransferase"/>
</dbReference>
<comment type="caution">
    <text evidence="1">The sequence shown here is derived from an EMBL/GenBank/DDBJ whole genome shotgun (WGS) entry which is preliminary data.</text>
</comment>
<accession>A0A9X4KVI3</accession>
<dbReference type="RefSeq" id="WP_277534772.1">
    <property type="nucleotide sequence ID" value="NZ_JAPDIA010000007.1"/>
</dbReference>
<keyword evidence="2" id="KW-1185">Reference proteome</keyword>
<dbReference type="Proteomes" id="UP001153404">
    <property type="component" value="Unassembled WGS sequence"/>
</dbReference>
<dbReference type="AlphaFoldDB" id="A0A9X4KVI3"/>
<dbReference type="PANTHER" id="PTHR43415:SF3">
    <property type="entry name" value="GNAT-FAMILY ACETYLTRANSFERASE"/>
    <property type="match status" value="1"/>
</dbReference>
<organism evidence="1 2">
    <name type="scientific">Cohnella rhizosphaerae</name>
    <dbReference type="NCBI Taxonomy" id="1457232"/>
    <lineage>
        <taxon>Bacteria</taxon>
        <taxon>Bacillati</taxon>
        <taxon>Bacillota</taxon>
        <taxon>Bacilli</taxon>
        <taxon>Bacillales</taxon>
        <taxon>Paenibacillaceae</taxon>
        <taxon>Cohnella</taxon>
    </lineage>
</organism>
<dbReference type="EMBL" id="JAPDIA010000007">
    <property type="protein sequence ID" value="MDG0811890.1"/>
    <property type="molecule type" value="Genomic_DNA"/>
</dbReference>
<dbReference type="Gene3D" id="3.40.630.30">
    <property type="match status" value="1"/>
</dbReference>
<dbReference type="SUPFAM" id="SSF55729">
    <property type="entry name" value="Acyl-CoA N-acyltransferases (Nat)"/>
    <property type="match status" value="1"/>
</dbReference>